<keyword evidence="2" id="KW-1185">Reference proteome</keyword>
<dbReference type="AlphaFoldDB" id="A0AAN8TVX1"/>
<comment type="caution">
    <text evidence="1">The sequence shown here is derived from an EMBL/GenBank/DDBJ whole genome shotgun (WGS) entry which is preliminary data.</text>
</comment>
<sequence length="36" mass="4206">MGFGRRWSYCSVVPAEVPVMELLSLVWPDSFAEFLW</sequence>
<organism evidence="1 2">
    <name type="scientific">Solanum bulbocastanum</name>
    <name type="common">Wild potato</name>
    <dbReference type="NCBI Taxonomy" id="147425"/>
    <lineage>
        <taxon>Eukaryota</taxon>
        <taxon>Viridiplantae</taxon>
        <taxon>Streptophyta</taxon>
        <taxon>Embryophyta</taxon>
        <taxon>Tracheophyta</taxon>
        <taxon>Spermatophyta</taxon>
        <taxon>Magnoliopsida</taxon>
        <taxon>eudicotyledons</taxon>
        <taxon>Gunneridae</taxon>
        <taxon>Pentapetalae</taxon>
        <taxon>asterids</taxon>
        <taxon>lamiids</taxon>
        <taxon>Solanales</taxon>
        <taxon>Solanaceae</taxon>
        <taxon>Solanoideae</taxon>
        <taxon>Solaneae</taxon>
        <taxon>Solanum</taxon>
    </lineage>
</organism>
<evidence type="ECO:0000313" key="1">
    <source>
        <dbReference type="EMBL" id="KAK6794625.1"/>
    </source>
</evidence>
<dbReference type="EMBL" id="JBANQN010000003">
    <property type="protein sequence ID" value="KAK6794625.1"/>
    <property type="molecule type" value="Genomic_DNA"/>
</dbReference>
<evidence type="ECO:0000313" key="2">
    <source>
        <dbReference type="Proteomes" id="UP001371456"/>
    </source>
</evidence>
<proteinExistence type="predicted"/>
<accession>A0AAN8TVX1</accession>
<dbReference type="Proteomes" id="UP001371456">
    <property type="component" value="Unassembled WGS sequence"/>
</dbReference>
<protein>
    <submittedName>
        <fullName evidence="1">Uncharacterized protein</fullName>
    </submittedName>
</protein>
<gene>
    <name evidence="1" type="ORF">RDI58_008078</name>
</gene>
<reference evidence="1 2" key="1">
    <citation type="submission" date="2024-02" db="EMBL/GenBank/DDBJ databases">
        <title>de novo genome assembly of Solanum bulbocastanum strain 11H21.</title>
        <authorList>
            <person name="Hosaka A.J."/>
        </authorList>
    </citation>
    <scope>NUCLEOTIDE SEQUENCE [LARGE SCALE GENOMIC DNA]</scope>
    <source>
        <tissue evidence="1">Young leaves</tissue>
    </source>
</reference>
<name>A0AAN8TVX1_SOLBU</name>